<reference evidence="1 2" key="1">
    <citation type="submission" date="2011-02" db="EMBL/GenBank/DDBJ databases">
        <title>The Genome Sequence of Sphaeroforma arctica JP610.</title>
        <authorList>
            <consortium name="The Broad Institute Genome Sequencing Platform"/>
            <person name="Russ C."/>
            <person name="Cuomo C."/>
            <person name="Young S.K."/>
            <person name="Zeng Q."/>
            <person name="Gargeya S."/>
            <person name="Alvarado L."/>
            <person name="Berlin A."/>
            <person name="Chapman S.B."/>
            <person name="Chen Z."/>
            <person name="Freedman E."/>
            <person name="Gellesch M."/>
            <person name="Goldberg J."/>
            <person name="Griggs A."/>
            <person name="Gujja S."/>
            <person name="Heilman E."/>
            <person name="Heiman D."/>
            <person name="Howarth C."/>
            <person name="Mehta T."/>
            <person name="Neiman D."/>
            <person name="Pearson M."/>
            <person name="Roberts A."/>
            <person name="Saif S."/>
            <person name="Shea T."/>
            <person name="Shenoy N."/>
            <person name="Sisk P."/>
            <person name="Stolte C."/>
            <person name="Sykes S."/>
            <person name="White J."/>
            <person name="Yandava C."/>
            <person name="Burger G."/>
            <person name="Gray M.W."/>
            <person name="Holland P.W.H."/>
            <person name="King N."/>
            <person name="Lang F.B.F."/>
            <person name="Roger A.J."/>
            <person name="Ruiz-Trillo I."/>
            <person name="Haas B."/>
            <person name="Nusbaum C."/>
            <person name="Birren B."/>
        </authorList>
    </citation>
    <scope>NUCLEOTIDE SEQUENCE [LARGE SCALE GENOMIC DNA]</scope>
    <source>
        <strain evidence="1 2">JP610</strain>
    </source>
</reference>
<gene>
    <name evidence="1" type="ORF">SARC_03349</name>
</gene>
<evidence type="ECO:0000313" key="1">
    <source>
        <dbReference type="EMBL" id="KNC84421.1"/>
    </source>
</evidence>
<sequence length="151" mass="17096">MVVKSSVDIDIFQLDLMYSPNKRISATSYLKSKWLPHFPETYQKFNDLVVQKFAKSRSRATKMNMVPLNAAVMAGSQLTLKESKEVLGHISAKMAKSDERKLMFLQFAFATTCVVFQSDYLGKYAQAHTAQVFKEADQQADVDLDQMAAKK</sequence>
<organism evidence="1 2">
    <name type="scientific">Sphaeroforma arctica JP610</name>
    <dbReference type="NCBI Taxonomy" id="667725"/>
    <lineage>
        <taxon>Eukaryota</taxon>
        <taxon>Ichthyosporea</taxon>
        <taxon>Ichthyophonida</taxon>
        <taxon>Sphaeroforma</taxon>
    </lineage>
</organism>
<accession>A0A0L0G6C1</accession>
<dbReference type="AlphaFoldDB" id="A0A0L0G6C1"/>
<evidence type="ECO:0000313" key="2">
    <source>
        <dbReference type="Proteomes" id="UP000054560"/>
    </source>
</evidence>
<name>A0A0L0G6C1_9EUKA</name>
<protein>
    <submittedName>
        <fullName evidence="1">Uncharacterized protein</fullName>
    </submittedName>
</protein>
<proteinExistence type="predicted"/>
<dbReference type="EMBL" id="KQ241765">
    <property type="protein sequence ID" value="KNC84421.1"/>
    <property type="molecule type" value="Genomic_DNA"/>
</dbReference>
<dbReference type="GeneID" id="25903853"/>
<keyword evidence="2" id="KW-1185">Reference proteome</keyword>
<dbReference type="RefSeq" id="XP_014158323.1">
    <property type="nucleotide sequence ID" value="XM_014302848.1"/>
</dbReference>
<dbReference type="Proteomes" id="UP000054560">
    <property type="component" value="Unassembled WGS sequence"/>
</dbReference>